<dbReference type="Proteomes" id="UP000321863">
    <property type="component" value="Unassembled WGS sequence"/>
</dbReference>
<dbReference type="AlphaFoldDB" id="A0A511YMV4"/>
<comment type="caution">
    <text evidence="1">The sequence shown here is derived from an EMBL/GenBank/DDBJ whole genome shotgun (WGS) entry which is preliminary data.</text>
</comment>
<evidence type="ECO:0000313" key="1">
    <source>
        <dbReference type="EMBL" id="GEN76500.1"/>
    </source>
</evidence>
<proteinExistence type="predicted"/>
<name>A0A511YMV4_9FLAO</name>
<organism evidence="1 2">
    <name type="scientific">Chryseobacterium hagamense</name>
    <dbReference type="NCBI Taxonomy" id="395935"/>
    <lineage>
        <taxon>Bacteria</taxon>
        <taxon>Pseudomonadati</taxon>
        <taxon>Bacteroidota</taxon>
        <taxon>Flavobacteriia</taxon>
        <taxon>Flavobacteriales</taxon>
        <taxon>Weeksellaceae</taxon>
        <taxon>Chryseobacterium group</taxon>
        <taxon>Chryseobacterium</taxon>
    </lineage>
</organism>
<gene>
    <name evidence="1" type="ORF">CHA01nite_22400</name>
</gene>
<sequence>MSVRGSFYFRITSAGNLIGEYFNNYGNICLSESANRTDSGSGFAGTYMTSWIERQNSALISRLTIESISENMFTLVWADLNNEIIFRGKASLLEENIIYGYYSGRQFIQEH</sequence>
<accession>A0A511YMV4</accession>
<dbReference type="OrthoDB" id="1262037at2"/>
<dbReference type="EMBL" id="BJYJ01000010">
    <property type="protein sequence ID" value="GEN76500.1"/>
    <property type="molecule type" value="Genomic_DNA"/>
</dbReference>
<evidence type="ECO:0008006" key="3">
    <source>
        <dbReference type="Google" id="ProtNLM"/>
    </source>
</evidence>
<reference evidence="1 2" key="1">
    <citation type="submission" date="2019-07" db="EMBL/GenBank/DDBJ databases">
        <title>Whole genome shotgun sequence of Chryseobacterium hagamense NBRC 105253.</title>
        <authorList>
            <person name="Hosoyama A."/>
            <person name="Uohara A."/>
            <person name="Ohji S."/>
            <person name="Ichikawa N."/>
        </authorList>
    </citation>
    <scope>NUCLEOTIDE SEQUENCE [LARGE SCALE GENOMIC DNA]</scope>
    <source>
        <strain evidence="1 2">NBRC 105253</strain>
    </source>
</reference>
<dbReference type="RefSeq" id="WP_146941513.1">
    <property type="nucleotide sequence ID" value="NZ_BJYJ01000010.1"/>
</dbReference>
<protein>
    <recommendedName>
        <fullName evidence="3">Lipocalin-like domain-containing protein</fullName>
    </recommendedName>
</protein>
<keyword evidence="2" id="KW-1185">Reference proteome</keyword>
<evidence type="ECO:0000313" key="2">
    <source>
        <dbReference type="Proteomes" id="UP000321863"/>
    </source>
</evidence>